<dbReference type="Gene3D" id="2.30.40.10">
    <property type="entry name" value="Urease, subunit C, domain 1"/>
    <property type="match status" value="1"/>
</dbReference>
<comment type="caution">
    <text evidence="6">The sequence shown here is derived from an EMBL/GenBank/DDBJ whole genome shotgun (WGS) entry which is preliminary data.</text>
</comment>
<dbReference type="UniPathway" id="UPA00603">
    <property type="reaction ID" value="UER00660"/>
</dbReference>
<reference evidence="6 7" key="1">
    <citation type="submission" date="2018-08" db="EMBL/GenBank/DDBJ databases">
        <title>Aphanomyces genome sequencing and annotation.</title>
        <authorList>
            <person name="Minardi D."/>
            <person name="Oidtmann B."/>
            <person name="Van Der Giezen M."/>
            <person name="Studholme D.J."/>
        </authorList>
    </citation>
    <scope>NUCLEOTIDE SEQUENCE [LARGE SCALE GENOMIC DNA]</scope>
    <source>
        <strain evidence="6 7">NJM0002</strain>
    </source>
</reference>
<dbReference type="InterPro" id="IPR032466">
    <property type="entry name" value="Metal_Hydrolase"/>
</dbReference>
<dbReference type="GO" id="GO:0008892">
    <property type="term" value="F:guanine deaminase activity"/>
    <property type="evidence" value="ECO:0007669"/>
    <property type="project" value="TreeGrafter"/>
</dbReference>
<evidence type="ECO:0000256" key="2">
    <source>
        <dbReference type="ARBA" id="ARBA00022723"/>
    </source>
</evidence>
<dbReference type="InterPro" id="IPR006680">
    <property type="entry name" value="Amidohydro-rel"/>
</dbReference>
<keyword evidence="2" id="KW-0479">Metal-binding</keyword>
<keyword evidence="4" id="KW-0862">Zinc</keyword>
<comment type="cofactor">
    <cofactor evidence="1">
        <name>Zn(2+)</name>
        <dbReference type="ChEBI" id="CHEBI:29105"/>
    </cofactor>
</comment>
<dbReference type="Proteomes" id="UP000285060">
    <property type="component" value="Unassembled WGS sequence"/>
</dbReference>
<dbReference type="InterPro" id="IPR051607">
    <property type="entry name" value="Metallo-dep_hydrolases"/>
</dbReference>
<gene>
    <name evidence="6" type="ORF">DYB32_007022</name>
</gene>
<dbReference type="InterPro" id="IPR011059">
    <property type="entry name" value="Metal-dep_hydrolase_composite"/>
</dbReference>
<dbReference type="GO" id="GO:0005829">
    <property type="term" value="C:cytosol"/>
    <property type="evidence" value="ECO:0007669"/>
    <property type="project" value="TreeGrafter"/>
</dbReference>
<accession>A0A3R6Y5B6</accession>
<organism evidence="6 7">
    <name type="scientific">Aphanomyces invadans</name>
    <dbReference type="NCBI Taxonomy" id="157072"/>
    <lineage>
        <taxon>Eukaryota</taxon>
        <taxon>Sar</taxon>
        <taxon>Stramenopiles</taxon>
        <taxon>Oomycota</taxon>
        <taxon>Saprolegniomycetes</taxon>
        <taxon>Saprolegniales</taxon>
        <taxon>Verrucalvaceae</taxon>
        <taxon>Aphanomyces</taxon>
    </lineage>
</organism>
<evidence type="ECO:0000313" key="6">
    <source>
        <dbReference type="EMBL" id="RHY27131.1"/>
    </source>
</evidence>
<dbReference type="Pfam" id="PF01979">
    <property type="entry name" value="Amidohydro_1"/>
    <property type="match status" value="1"/>
</dbReference>
<evidence type="ECO:0000256" key="1">
    <source>
        <dbReference type="ARBA" id="ARBA00001947"/>
    </source>
</evidence>
<evidence type="ECO:0000259" key="5">
    <source>
        <dbReference type="Pfam" id="PF01979"/>
    </source>
</evidence>
<dbReference type="VEuPathDB" id="FungiDB:H310_08364"/>
<evidence type="ECO:0000313" key="7">
    <source>
        <dbReference type="Proteomes" id="UP000285060"/>
    </source>
</evidence>
<dbReference type="PANTHER" id="PTHR11271:SF6">
    <property type="entry name" value="GUANINE DEAMINASE"/>
    <property type="match status" value="1"/>
</dbReference>
<protein>
    <recommendedName>
        <fullName evidence="5">Amidohydrolase-related domain-containing protein</fullName>
    </recommendedName>
</protein>
<dbReference type="EMBL" id="QUSY01000833">
    <property type="protein sequence ID" value="RHY27131.1"/>
    <property type="molecule type" value="Genomic_DNA"/>
</dbReference>
<keyword evidence="7" id="KW-1185">Reference proteome</keyword>
<dbReference type="GO" id="GO:0006147">
    <property type="term" value="P:guanine catabolic process"/>
    <property type="evidence" value="ECO:0007669"/>
    <property type="project" value="UniProtKB-UniPathway"/>
</dbReference>
<keyword evidence="3" id="KW-0378">Hydrolase</keyword>
<sequence length="360" mass="38718">MPITAYKGVVVHSLALGRLEMLNPGLIGVNEHGTIEFVVDLATQSLDTVVFDKVRGGVCSYAKHMYTKAVSRHVLNGTTTCSYFATIHLEACKVLADIVHDIGQRGYLGKVNMDRNATPELTETTHGSLADTKSFIEYVATKKNSLLTPVITPRFVPSTTSALMTGLAALADTYTLPIQSHLSENSKEIEWVRDLHPDCSSYAELLDEGVKVGLGTDVSAGYSTSMLDAIRHAVIASKVTSLTSPSHAPLSYAEVFHLATVGSADCLGLSDVVGNFVKGKELDMLVVDLNSANSPIDSHAHDDVSSQFQKFLFLGDDRNITDVYVRGRRVNLTAHDAAQAADASKSSRCARTTVATSTDR</sequence>
<evidence type="ECO:0000256" key="3">
    <source>
        <dbReference type="ARBA" id="ARBA00022801"/>
    </source>
</evidence>
<dbReference type="SUPFAM" id="SSF51556">
    <property type="entry name" value="Metallo-dependent hydrolases"/>
    <property type="match status" value="1"/>
</dbReference>
<dbReference type="Gene3D" id="3.20.20.140">
    <property type="entry name" value="Metal-dependent hydrolases"/>
    <property type="match status" value="2"/>
</dbReference>
<dbReference type="PANTHER" id="PTHR11271">
    <property type="entry name" value="GUANINE DEAMINASE"/>
    <property type="match status" value="1"/>
</dbReference>
<dbReference type="GO" id="GO:0008270">
    <property type="term" value="F:zinc ion binding"/>
    <property type="evidence" value="ECO:0007669"/>
    <property type="project" value="TreeGrafter"/>
</dbReference>
<dbReference type="AlphaFoldDB" id="A0A3R6Y5B6"/>
<evidence type="ECO:0000256" key="4">
    <source>
        <dbReference type="ARBA" id="ARBA00022833"/>
    </source>
</evidence>
<feature type="domain" description="Amidohydrolase-related" evidence="5">
    <location>
        <begin position="196"/>
        <end position="330"/>
    </location>
</feature>
<proteinExistence type="predicted"/>
<name>A0A3R6Y5B6_9STRA</name>